<dbReference type="SUPFAM" id="SSF144091">
    <property type="entry name" value="Rhomboid-like"/>
    <property type="match status" value="1"/>
</dbReference>
<feature type="transmembrane region" description="Helical" evidence="6">
    <location>
        <begin position="432"/>
        <end position="458"/>
    </location>
</feature>
<keyword evidence="5 6" id="KW-0472">Membrane</keyword>
<keyword evidence="6" id="KW-0720">Serine protease</keyword>
<keyword evidence="3 6" id="KW-0812">Transmembrane</keyword>
<dbReference type="InterPro" id="IPR002610">
    <property type="entry name" value="Peptidase_S54_rhomboid-like"/>
</dbReference>
<dbReference type="InterPro" id="IPR022764">
    <property type="entry name" value="Peptidase_S54_rhomboid_dom"/>
</dbReference>
<evidence type="ECO:0000313" key="9">
    <source>
        <dbReference type="Proteomes" id="UP001244341"/>
    </source>
</evidence>
<gene>
    <name evidence="8" type="ORF">OEZ85_010699</name>
</gene>
<feature type="transmembrane region" description="Helical" evidence="6">
    <location>
        <begin position="135"/>
        <end position="157"/>
    </location>
</feature>
<dbReference type="Proteomes" id="UP001244341">
    <property type="component" value="Chromosome 2b"/>
</dbReference>
<dbReference type="Pfam" id="PF01694">
    <property type="entry name" value="Rhomboid"/>
    <property type="match status" value="1"/>
</dbReference>
<dbReference type="PANTHER" id="PTHR22936:SF99">
    <property type="entry name" value="RHOMBOID-LIKE PROTEASE"/>
    <property type="match status" value="1"/>
</dbReference>
<keyword evidence="6" id="KW-0645">Protease</keyword>
<comment type="catalytic activity">
    <reaction evidence="6">
        <text>Cleaves type-1 transmembrane domains using a catalytic dyad composed of serine and histidine that are contributed by different transmembrane domains.</text>
        <dbReference type="EC" id="3.4.21.105"/>
    </reaction>
</comment>
<feature type="domain" description="Peptidase S54 rhomboid" evidence="7">
    <location>
        <begin position="222"/>
        <end position="367"/>
    </location>
</feature>
<organism evidence="8 9">
    <name type="scientific">Tetradesmus obliquus</name>
    <name type="common">Green alga</name>
    <name type="synonym">Acutodesmus obliquus</name>
    <dbReference type="NCBI Taxonomy" id="3088"/>
    <lineage>
        <taxon>Eukaryota</taxon>
        <taxon>Viridiplantae</taxon>
        <taxon>Chlorophyta</taxon>
        <taxon>core chlorophytes</taxon>
        <taxon>Chlorophyceae</taxon>
        <taxon>CS clade</taxon>
        <taxon>Sphaeropleales</taxon>
        <taxon>Scenedesmaceae</taxon>
        <taxon>Tetradesmus</taxon>
    </lineage>
</organism>
<dbReference type="EMBL" id="CP126209">
    <property type="protein sequence ID" value="WIA10510.1"/>
    <property type="molecule type" value="Genomic_DNA"/>
</dbReference>
<evidence type="ECO:0000256" key="4">
    <source>
        <dbReference type="ARBA" id="ARBA00022989"/>
    </source>
</evidence>
<feature type="transmembrane region" description="Helical" evidence="6">
    <location>
        <begin position="320"/>
        <end position="338"/>
    </location>
</feature>
<dbReference type="EC" id="3.4.21.105" evidence="6"/>
<dbReference type="InterPro" id="IPR035952">
    <property type="entry name" value="Rhomboid-like_sf"/>
</dbReference>
<feature type="transmembrane region" description="Helical" evidence="6">
    <location>
        <begin position="350"/>
        <end position="369"/>
    </location>
</feature>
<comment type="subcellular location">
    <subcellularLocation>
        <location evidence="1 6">Membrane</location>
        <topology evidence="1 6">Multi-pass membrane protein</topology>
    </subcellularLocation>
</comment>
<sequence>MPSFSAQQPHSVAQVQLNNVGFSRSSTTEITSAAPAEPSAPSIYDFMAYPAIFHNQQAASAAPSAVHSSAVDPMSHYGEPAAPHAQLMSHHSRAQSPKLYQDNSRISIASATGGSKQQQSLDHWLVPDISSSQYWALWTSIFTLAACFVFAFMAGGFGTYQQSVTYMQYHNGTTSTSPLTTAWGPEAIRGWLKFWSSSPVYSFDVGYLMAWGARYQPSIAAGDWWRLFSSICIHGSFSHLFSNMLALVMLAVPLEHTYGPLRVFAIFLSAGFGGTFLSMVFEDPCFVYVGASGAVFGFLGLYLADILLNFESMYRPLLRLALMLTSLGLTLGIEFATARVSPLLRVSHMSHVGGLVAGLFTSFMFLPNLKDKRWKAARKLAGRIGTLGHSIYDRISHGGGAGSAAAGGRSSSGGLHWSLLERMQSCWRRHAWLYRSVWVLSALVMLFMFCGLPVWIWLFRMPTLQCAALVAA</sequence>
<evidence type="ECO:0000256" key="6">
    <source>
        <dbReference type="RuleBase" id="RU362115"/>
    </source>
</evidence>
<feature type="transmembrane region" description="Helical" evidence="6">
    <location>
        <begin position="287"/>
        <end position="308"/>
    </location>
</feature>
<reference evidence="8 9" key="1">
    <citation type="submission" date="2023-05" db="EMBL/GenBank/DDBJ databases">
        <title>A 100% complete, gapless, phased diploid assembly of the Scenedesmus obliquus UTEX 3031 genome.</title>
        <authorList>
            <person name="Biondi T.C."/>
            <person name="Hanschen E.R."/>
            <person name="Kwon T."/>
            <person name="Eng W."/>
            <person name="Kruse C.P.S."/>
            <person name="Koehler S.I."/>
            <person name="Kunde Y."/>
            <person name="Gleasner C.D."/>
            <person name="You Mak K.T."/>
            <person name="Polle J."/>
            <person name="Hovde B.T."/>
            <person name="Starkenburg S.R."/>
        </authorList>
    </citation>
    <scope>NUCLEOTIDE SEQUENCE [LARGE SCALE GENOMIC DNA]</scope>
    <source>
        <strain evidence="8 9">DOE0152z</strain>
    </source>
</reference>
<accession>A0ABY8TN32</accession>
<name>A0ABY8TN32_TETOB</name>
<dbReference type="PANTHER" id="PTHR22936">
    <property type="entry name" value="RHOMBOID-RELATED"/>
    <property type="match status" value="1"/>
</dbReference>
<keyword evidence="9" id="KW-1185">Reference proteome</keyword>
<comment type="function">
    <text evidence="6">Serine protease involved in intramembrane proteolysis.</text>
</comment>
<feature type="transmembrane region" description="Helical" evidence="6">
    <location>
        <begin position="263"/>
        <end position="281"/>
    </location>
</feature>
<evidence type="ECO:0000259" key="7">
    <source>
        <dbReference type="Pfam" id="PF01694"/>
    </source>
</evidence>
<keyword evidence="6" id="KW-0378">Hydrolase</keyword>
<comment type="similarity">
    <text evidence="2 6">Belongs to the peptidase S54 family.</text>
</comment>
<protein>
    <recommendedName>
        <fullName evidence="6">RHOMBOID-like protein</fullName>
        <ecNumber evidence="6">3.4.21.105</ecNumber>
    </recommendedName>
</protein>
<evidence type="ECO:0000256" key="1">
    <source>
        <dbReference type="ARBA" id="ARBA00004141"/>
    </source>
</evidence>
<evidence type="ECO:0000256" key="5">
    <source>
        <dbReference type="ARBA" id="ARBA00023136"/>
    </source>
</evidence>
<evidence type="ECO:0000256" key="3">
    <source>
        <dbReference type="ARBA" id="ARBA00022692"/>
    </source>
</evidence>
<dbReference type="Gene3D" id="1.20.1540.10">
    <property type="entry name" value="Rhomboid-like"/>
    <property type="match status" value="1"/>
</dbReference>
<evidence type="ECO:0000256" key="2">
    <source>
        <dbReference type="ARBA" id="ARBA00009045"/>
    </source>
</evidence>
<comment type="caution">
    <text evidence="6">Lacks conserved residue(s) required for the propagation of feature annotation.</text>
</comment>
<evidence type="ECO:0000313" key="8">
    <source>
        <dbReference type="EMBL" id="WIA10510.1"/>
    </source>
</evidence>
<keyword evidence="4 6" id="KW-1133">Transmembrane helix</keyword>
<proteinExistence type="inferred from homology"/>